<name>A0A1W1C6Y2_9ZZZZ</name>
<feature type="compositionally biased region" description="Basic residues" evidence="1">
    <location>
        <begin position="88"/>
        <end position="104"/>
    </location>
</feature>
<feature type="compositionally biased region" description="Basic residues" evidence="1">
    <location>
        <begin position="43"/>
        <end position="79"/>
    </location>
</feature>
<organism evidence="2">
    <name type="scientific">hydrothermal vent metagenome</name>
    <dbReference type="NCBI Taxonomy" id="652676"/>
    <lineage>
        <taxon>unclassified sequences</taxon>
        <taxon>metagenomes</taxon>
        <taxon>ecological metagenomes</taxon>
    </lineage>
</organism>
<evidence type="ECO:0000313" key="2">
    <source>
        <dbReference type="EMBL" id="SFV61474.1"/>
    </source>
</evidence>
<proteinExistence type="predicted"/>
<feature type="region of interest" description="Disordered" evidence="1">
    <location>
        <begin position="27"/>
        <end position="107"/>
    </location>
</feature>
<dbReference type="AlphaFoldDB" id="A0A1W1C6Y2"/>
<sequence length="215" mass="25023">MLLYYFNHHTDKKNIHFVKKNSERVVVSLSGSKSRSKSNSQVKKSKNSKKKKSLKDKKPIKKKKRVKKSKNIKKKKVSKSSKSTQKEKKTKKTKISKKNQKPKKINSLFDNIDDKKLIDSNKKKQDRGVENAYFAKIQDILQGWNAQSDFAGESATIWVKINRDGSFKFKLLRPSNNLEFNNGLIEYIKQLQKIGFDPHKNSKSYELEVEFVAKE</sequence>
<dbReference type="EMBL" id="FPHC01000064">
    <property type="protein sequence ID" value="SFV61474.1"/>
    <property type="molecule type" value="Genomic_DNA"/>
</dbReference>
<evidence type="ECO:0000256" key="1">
    <source>
        <dbReference type="SAM" id="MobiDB-lite"/>
    </source>
</evidence>
<protein>
    <submittedName>
        <fullName evidence="2">TonB-like putative TolA function</fullName>
    </submittedName>
</protein>
<gene>
    <name evidence="2" type="ORF">MNB_SV-6-980</name>
</gene>
<accession>A0A1W1C6Y2</accession>
<reference evidence="2" key="1">
    <citation type="submission" date="2016-10" db="EMBL/GenBank/DDBJ databases">
        <authorList>
            <person name="de Groot N.N."/>
        </authorList>
    </citation>
    <scope>NUCLEOTIDE SEQUENCE</scope>
</reference>
<dbReference type="Pfam" id="PF13103">
    <property type="entry name" value="TonB_2"/>
    <property type="match status" value="1"/>
</dbReference>